<protein>
    <submittedName>
        <fullName evidence="3">Uncharacterized mitochondrial protein AtMg00860-like</fullName>
    </submittedName>
</protein>
<dbReference type="RefSeq" id="XP_050944030.1">
    <property type="nucleotide sequence ID" value="XM_051088073.1"/>
</dbReference>
<accession>A0ABM3L1W0</accession>
<dbReference type="InterPro" id="IPR041577">
    <property type="entry name" value="RT_RNaseH_2"/>
</dbReference>
<dbReference type="Pfam" id="PF17919">
    <property type="entry name" value="RT_RNaseH_2"/>
    <property type="match status" value="1"/>
</dbReference>
<name>A0ABM3L1W0_CUCME</name>
<feature type="domain" description="Reverse transcriptase/retrotransposon-derived protein RNase H-like" evidence="1">
    <location>
        <begin position="71"/>
        <end position="118"/>
    </location>
</feature>
<evidence type="ECO:0000313" key="2">
    <source>
        <dbReference type="Proteomes" id="UP001652600"/>
    </source>
</evidence>
<dbReference type="GeneID" id="127150370"/>
<dbReference type="PANTHER" id="PTHR33064">
    <property type="entry name" value="POL PROTEIN"/>
    <property type="match status" value="1"/>
</dbReference>
<dbReference type="InterPro" id="IPR051320">
    <property type="entry name" value="Viral_Replic_Matur_Polypro"/>
</dbReference>
<dbReference type="InterPro" id="IPR043502">
    <property type="entry name" value="DNA/RNA_pol_sf"/>
</dbReference>
<proteinExistence type="predicted"/>
<organism evidence="2 3">
    <name type="scientific">Cucumis melo</name>
    <name type="common">Muskmelon</name>
    <dbReference type="NCBI Taxonomy" id="3656"/>
    <lineage>
        <taxon>Eukaryota</taxon>
        <taxon>Viridiplantae</taxon>
        <taxon>Streptophyta</taxon>
        <taxon>Embryophyta</taxon>
        <taxon>Tracheophyta</taxon>
        <taxon>Spermatophyta</taxon>
        <taxon>Magnoliopsida</taxon>
        <taxon>eudicotyledons</taxon>
        <taxon>Gunneridae</taxon>
        <taxon>Pentapetalae</taxon>
        <taxon>rosids</taxon>
        <taxon>fabids</taxon>
        <taxon>Cucurbitales</taxon>
        <taxon>Cucurbitaceae</taxon>
        <taxon>Benincaseae</taxon>
        <taxon>Cucumis</taxon>
    </lineage>
</organism>
<sequence length="118" mass="13538">MVFLGRIISSKGLEWIYKKIEVIENWEHPRTIFEVQSFLGLADYYSHLIDGFSTLALPLTRLSKKATKSEWSHDCEKNFHELKCRLITAPILVLPAPGKDYEVVCDASHQGLRCVSMQ</sequence>
<dbReference type="Proteomes" id="UP001652600">
    <property type="component" value="Chromosome 7"/>
</dbReference>
<dbReference type="PANTHER" id="PTHR33064:SF37">
    <property type="entry name" value="RIBONUCLEASE H"/>
    <property type="match status" value="1"/>
</dbReference>
<dbReference type="Gene3D" id="3.30.70.270">
    <property type="match status" value="1"/>
</dbReference>
<evidence type="ECO:0000313" key="3">
    <source>
        <dbReference type="RefSeq" id="XP_050944030.1"/>
    </source>
</evidence>
<keyword evidence="2" id="KW-1185">Reference proteome</keyword>
<dbReference type="SUPFAM" id="SSF56672">
    <property type="entry name" value="DNA/RNA polymerases"/>
    <property type="match status" value="1"/>
</dbReference>
<dbReference type="InterPro" id="IPR043128">
    <property type="entry name" value="Rev_trsase/Diguanyl_cyclase"/>
</dbReference>
<evidence type="ECO:0000259" key="1">
    <source>
        <dbReference type="Pfam" id="PF17919"/>
    </source>
</evidence>
<reference evidence="3" key="1">
    <citation type="submission" date="2025-08" db="UniProtKB">
        <authorList>
            <consortium name="RefSeq"/>
        </authorList>
    </citation>
    <scope>IDENTIFICATION</scope>
    <source>
        <tissue evidence="3">Stem</tissue>
    </source>
</reference>
<gene>
    <name evidence="3" type="primary">LOC127150370</name>
</gene>